<gene>
    <name evidence="1" type="ORF">IIF7_18504</name>
</gene>
<evidence type="ECO:0000313" key="1">
    <source>
        <dbReference type="EMBL" id="ORL43889.1"/>
    </source>
</evidence>
<evidence type="ECO:0000313" key="2">
    <source>
        <dbReference type="Proteomes" id="UP000192746"/>
    </source>
</evidence>
<dbReference type="RefSeq" id="WP_084843172.1">
    <property type="nucleotide sequence ID" value="NZ_ARYN01000022.1"/>
</dbReference>
<dbReference type="Proteomes" id="UP000192746">
    <property type="component" value="Unassembled WGS sequence"/>
</dbReference>
<dbReference type="OrthoDB" id="1445683at2"/>
<name>A0A1Y1SYQ2_9FLAO</name>
<organism evidence="1 2">
    <name type="scientific">Zunongwangia atlantica 22II14-10F7</name>
    <dbReference type="NCBI Taxonomy" id="1185767"/>
    <lineage>
        <taxon>Bacteria</taxon>
        <taxon>Pseudomonadati</taxon>
        <taxon>Bacteroidota</taxon>
        <taxon>Flavobacteriia</taxon>
        <taxon>Flavobacteriales</taxon>
        <taxon>Flavobacteriaceae</taxon>
        <taxon>Zunongwangia</taxon>
    </lineage>
</organism>
<reference evidence="1 2" key="1">
    <citation type="submission" date="2013-04" db="EMBL/GenBank/DDBJ databases">
        <title>Zunongwangia sp. 22II14-10F7 Genome Sequencing.</title>
        <authorList>
            <person name="Lai Q."/>
            <person name="Shao Z."/>
        </authorList>
    </citation>
    <scope>NUCLEOTIDE SEQUENCE [LARGE SCALE GENOMIC DNA]</scope>
    <source>
        <strain evidence="1 2">22II14-10F7</strain>
    </source>
</reference>
<proteinExistence type="predicted"/>
<protein>
    <submittedName>
        <fullName evidence="1">Uncharacterized protein</fullName>
    </submittedName>
</protein>
<keyword evidence="2" id="KW-1185">Reference proteome</keyword>
<sequence>MKTISKTQKNSGNFSITSVIERLEKKYHLTTDEKQKIFKLKDCLISGIAECSEGGFNKDGKFISESNSNLGQIRISYFCFEDRKQKFLILGGYHSSTEIESDKVLRWRSKEIYRRLVQTSFLYEKIANESKKLFYRNSFRTFASIHRQTSRTLINLYQIEKQFPSYEHLVLQFRKFQLSNTSAFLEHCLSQEKKFSADLETLASLSVTSDKSDSINEQILIRKKDILDPLENLVNNPLVC</sequence>
<accession>A0A1Y1SYQ2</accession>
<dbReference type="AlphaFoldDB" id="A0A1Y1SYQ2"/>
<comment type="caution">
    <text evidence="1">The sequence shown here is derived from an EMBL/GenBank/DDBJ whole genome shotgun (WGS) entry which is preliminary data.</text>
</comment>
<dbReference type="EMBL" id="ARYN01000022">
    <property type="protein sequence ID" value="ORL43889.1"/>
    <property type="molecule type" value="Genomic_DNA"/>
</dbReference>